<feature type="binding site" evidence="15 16">
    <location>
        <position position="118"/>
    </location>
    <ligand>
        <name>S-adenosyl-L-methionine</name>
        <dbReference type="ChEBI" id="CHEBI:59789"/>
    </ligand>
</feature>
<evidence type="ECO:0000256" key="3">
    <source>
        <dbReference type="ARBA" id="ARBA00007630"/>
    </source>
</evidence>
<keyword evidence="9 15" id="KW-0808">Transferase</keyword>
<evidence type="ECO:0000256" key="1">
    <source>
        <dbReference type="ARBA" id="ARBA00002634"/>
    </source>
</evidence>
<dbReference type="PANTHER" id="PTHR46417:SF1">
    <property type="entry name" value="TRNA (GUANINE-N(1)-)-METHYLTRANSFERASE"/>
    <property type="match status" value="1"/>
</dbReference>
<feature type="binding site" evidence="15 16">
    <location>
        <begin position="137"/>
        <end position="142"/>
    </location>
    <ligand>
        <name>S-adenosyl-L-methionine</name>
        <dbReference type="ChEBI" id="CHEBI:59789"/>
    </ligand>
</feature>
<evidence type="ECO:0000313" key="21">
    <source>
        <dbReference type="Proteomes" id="UP000050465"/>
    </source>
</evidence>
<accession>A0A0N8KMK9</accession>
<dbReference type="PIRSF" id="PIRSF000386">
    <property type="entry name" value="tRNA_mtase"/>
    <property type="match status" value="1"/>
</dbReference>
<evidence type="ECO:0000256" key="15">
    <source>
        <dbReference type="HAMAP-Rule" id="MF_00605"/>
    </source>
</evidence>
<sequence>MDSSDPLRFDIVSLFPDFFTSPLSSGLIGRALNRQIASVHITNPRDFTTDKHHKVDDIPYGGGVGMVMKPEPIFAAIESLPQRPRREIILMTPQGQTMDQPLFKTLASDYDQLVLICGHYEGVDERVLNLVSREVSLGDFVLTGGEIPALTLINGVVRLLPGTVGKTDSLKYESFETPLLDYPQYTRPAEFREWTVPKVLMSGDHGAIAQWRKQQQINRTQQRRPDLFQQWQQSNQSPDQSPDQFPDQSPKQSPDQSPD</sequence>
<evidence type="ECO:0000256" key="2">
    <source>
        <dbReference type="ARBA" id="ARBA00004496"/>
    </source>
</evidence>
<evidence type="ECO:0000256" key="18">
    <source>
        <dbReference type="SAM" id="MobiDB-lite"/>
    </source>
</evidence>
<evidence type="ECO:0000256" key="5">
    <source>
        <dbReference type="ARBA" id="ARBA00012807"/>
    </source>
</evidence>
<organism evidence="20 21">
    <name type="scientific">Phormidesmis priestleyi Ana</name>
    <dbReference type="NCBI Taxonomy" id="1666911"/>
    <lineage>
        <taxon>Bacteria</taxon>
        <taxon>Bacillati</taxon>
        <taxon>Cyanobacteriota</taxon>
        <taxon>Cyanophyceae</taxon>
        <taxon>Leptolyngbyales</taxon>
        <taxon>Leptolyngbyaceae</taxon>
        <taxon>Phormidesmis</taxon>
    </lineage>
</organism>
<feature type="domain" description="tRNA methyltransferase TRMD/TRM10-type" evidence="19">
    <location>
        <begin position="7"/>
        <end position="230"/>
    </location>
</feature>
<dbReference type="Gene3D" id="1.10.1270.20">
    <property type="entry name" value="tRNA(m1g37)methyltransferase, domain 2"/>
    <property type="match status" value="1"/>
</dbReference>
<dbReference type="HAMAP" id="MF_00605">
    <property type="entry name" value="TrmD"/>
    <property type="match status" value="1"/>
</dbReference>
<reference evidence="20 21" key="1">
    <citation type="submission" date="2015-09" db="EMBL/GenBank/DDBJ databases">
        <title>Identification and resolution of microdiversity through metagenomic sequencing of parallel consortia.</title>
        <authorList>
            <person name="Nelson W.C."/>
            <person name="Romine M.F."/>
            <person name="Lindemann S.R."/>
        </authorList>
    </citation>
    <scope>NUCLEOTIDE SEQUENCE [LARGE SCALE GENOMIC DNA]</scope>
    <source>
        <strain evidence="20">Ana</strain>
    </source>
</reference>
<dbReference type="FunFam" id="3.40.1280.10:FF:000001">
    <property type="entry name" value="tRNA (guanine-N(1)-)-methyltransferase"/>
    <property type="match status" value="1"/>
</dbReference>
<evidence type="ECO:0000256" key="16">
    <source>
        <dbReference type="PIRSR" id="PIRSR000386-1"/>
    </source>
</evidence>
<dbReference type="InterPro" id="IPR002649">
    <property type="entry name" value="tRNA_m1G_MeTrfase_TrmD"/>
</dbReference>
<dbReference type="STRING" id="1666911.HLUCCA11_16515"/>
<comment type="similarity">
    <text evidence="3 15 17">Belongs to the RNA methyltransferase TrmD family.</text>
</comment>
<dbReference type="InterPro" id="IPR029026">
    <property type="entry name" value="tRNA_m1G_MTases_N"/>
</dbReference>
<evidence type="ECO:0000256" key="8">
    <source>
        <dbReference type="ARBA" id="ARBA00022603"/>
    </source>
</evidence>
<evidence type="ECO:0000256" key="12">
    <source>
        <dbReference type="ARBA" id="ARBA00029736"/>
    </source>
</evidence>
<evidence type="ECO:0000256" key="6">
    <source>
        <dbReference type="ARBA" id="ARBA00014679"/>
    </source>
</evidence>
<keyword evidence="11 15" id="KW-0819">tRNA processing</keyword>
<protein>
    <recommendedName>
        <fullName evidence="6 15">tRNA (guanine-N(1)-)-methyltransferase</fullName>
        <ecNumber evidence="5 15">2.1.1.228</ecNumber>
    </recommendedName>
    <alternativeName>
        <fullName evidence="12 15">M1G-methyltransferase</fullName>
    </alternativeName>
    <alternativeName>
        <fullName evidence="13 15">tRNA [GM37] methyltransferase</fullName>
    </alternativeName>
</protein>
<gene>
    <name evidence="15 20" type="primary">trmD</name>
    <name evidence="20" type="ORF">HLUCCA11_16515</name>
</gene>
<dbReference type="Proteomes" id="UP000050465">
    <property type="component" value="Unassembled WGS sequence"/>
</dbReference>
<evidence type="ECO:0000313" key="20">
    <source>
        <dbReference type="EMBL" id="KPQ34026.1"/>
    </source>
</evidence>
<dbReference type="PATRIC" id="fig|1666911.3.peg.1011"/>
<evidence type="ECO:0000256" key="13">
    <source>
        <dbReference type="ARBA" id="ARBA00033392"/>
    </source>
</evidence>
<keyword evidence="10 15" id="KW-0949">S-adenosyl-L-methionine</keyword>
<dbReference type="Pfam" id="PF01746">
    <property type="entry name" value="tRNA_m1G_MT"/>
    <property type="match status" value="1"/>
</dbReference>
<evidence type="ECO:0000256" key="10">
    <source>
        <dbReference type="ARBA" id="ARBA00022691"/>
    </source>
</evidence>
<dbReference type="Gene3D" id="3.40.1280.10">
    <property type="match status" value="1"/>
</dbReference>
<evidence type="ECO:0000256" key="14">
    <source>
        <dbReference type="ARBA" id="ARBA00047783"/>
    </source>
</evidence>
<dbReference type="InterPro" id="IPR023148">
    <property type="entry name" value="tRNA_m1G_MeTrfase_C_sf"/>
</dbReference>
<comment type="function">
    <text evidence="1 15 17">Specifically methylates guanosine-37 in various tRNAs.</text>
</comment>
<keyword evidence="8 15" id="KW-0489">Methyltransferase</keyword>
<evidence type="ECO:0000256" key="11">
    <source>
        <dbReference type="ARBA" id="ARBA00022694"/>
    </source>
</evidence>
<dbReference type="EMBL" id="LJZR01000024">
    <property type="protein sequence ID" value="KPQ34026.1"/>
    <property type="molecule type" value="Genomic_DNA"/>
</dbReference>
<dbReference type="GO" id="GO:0005829">
    <property type="term" value="C:cytosol"/>
    <property type="evidence" value="ECO:0007669"/>
    <property type="project" value="TreeGrafter"/>
</dbReference>
<dbReference type="InterPro" id="IPR016009">
    <property type="entry name" value="tRNA_MeTrfase_TRMD/TRM10"/>
</dbReference>
<dbReference type="PANTHER" id="PTHR46417">
    <property type="entry name" value="TRNA (GUANINE-N(1)-)-METHYLTRANSFERASE"/>
    <property type="match status" value="1"/>
</dbReference>
<dbReference type="NCBIfam" id="TIGR00088">
    <property type="entry name" value="trmD"/>
    <property type="match status" value="1"/>
</dbReference>
<dbReference type="CDD" id="cd18080">
    <property type="entry name" value="TrmD-like"/>
    <property type="match status" value="1"/>
</dbReference>
<dbReference type="GO" id="GO:0052906">
    <property type="term" value="F:tRNA (guanine(37)-N1)-methyltransferase activity"/>
    <property type="evidence" value="ECO:0007669"/>
    <property type="project" value="UniProtKB-UniRule"/>
</dbReference>
<feature type="compositionally biased region" description="Low complexity" evidence="18">
    <location>
        <begin position="229"/>
        <end position="259"/>
    </location>
</feature>
<dbReference type="InterPro" id="IPR029028">
    <property type="entry name" value="Alpha/beta_knot_MTases"/>
</dbReference>
<dbReference type="GO" id="GO:0002939">
    <property type="term" value="P:tRNA N1-guanine methylation"/>
    <property type="evidence" value="ECO:0007669"/>
    <property type="project" value="TreeGrafter"/>
</dbReference>
<dbReference type="AlphaFoldDB" id="A0A0N8KMK9"/>
<evidence type="ECO:0000259" key="19">
    <source>
        <dbReference type="Pfam" id="PF01746"/>
    </source>
</evidence>
<evidence type="ECO:0000256" key="17">
    <source>
        <dbReference type="RuleBase" id="RU003464"/>
    </source>
</evidence>
<comment type="subcellular location">
    <subcellularLocation>
        <location evidence="2 15 17">Cytoplasm</location>
    </subcellularLocation>
</comment>
<comment type="catalytic activity">
    <reaction evidence="14 15 17">
        <text>guanosine(37) in tRNA + S-adenosyl-L-methionine = N(1)-methylguanosine(37) in tRNA + S-adenosyl-L-homocysteine + H(+)</text>
        <dbReference type="Rhea" id="RHEA:36899"/>
        <dbReference type="Rhea" id="RHEA-COMP:10145"/>
        <dbReference type="Rhea" id="RHEA-COMP:10147"/>
        <dbReference type="ChEBI" id="CHEBI:15378"/>
        <dbReference type="ChEBI" id="CHEBI:57856"/>
        <dbReference type="ChEBI" id="CHEBI:59789"/>
        <dbReference type="ChEBI" id="CHEBI:73542"/>
        <dbReference type="ChEBI" id="CHEBI:74269"/>
        <dbReference type="EC" id="2.1.1.228"/>
    </reaction>
</comment>
<dbReference type="EC" id="2.1.1.228" evidence="5 15"/>
<evidence type="ECO:0000256" key="4">
    <source>
        <dbReference type="ARBA" id="ARBA00011738"/>
    </source>
</evidence>
<feature type="region of interest" description="Disordered" evidence="18">
    <location>
        <begin position="219"/>
        <end position="259"/>
    </location>
</feature>
<dbReference type="SUPFAM" id="SSF75217">
    <property type="entry name" value="alpha/beta knot"/>
    <property type="match status" value="1"/>
</dbReference>
<comment type="subunit">
    <text evidence="4 15 17">Homodimer.</text>
</comment>
<name>A0A0N8KMK9_9CYAN</name>
<evidence type="ECO:0000256" key="7">
    <source>
        <dbReference type="ARBA" id="ARBA00022490"/>
    </source>
</evidence>
<dbReference type="NCBIfam" id="NF000648">
    <property type="entry name" value="PRK00026.1"/>
    <property type="match status" value="1"/>
</dbReference>
<comment type="caution">
    <text evidence="20">The sequence shown here is derived from an EMBL/GenBank/DDBJ whole genome shotgun (WGS) entry which is preliminary data.</text>
</comment>
<proteinExistence type="inferred from homology"/>
<keyword evidence="7 15" id="KW-0963">Cytoplasm</keyword>
<evidence type="ECO:0000256" key="9">
    <source>
        <dbReference type="ARBA" id="ARBA00022679"/>
    </source>
</evidence>